<evidence type="ECO:0000313" key="4">
    <source>
        <dbReference type="Proteomes" id="UP000546324"/>
    </source>
</evidence>
<name>A0A7X0FUW6_9ACTN</name>
<dbReference type="Gene3D" id="2.60.120.10">
    <property type="entry name" value="Jelly Rolls"/>
    <property type="match status" value="1"/>
</dbReference>
<comment type="caution">
    <text evidence="3">The sequence shown here is derived from an EMBL/GenBank/DDBJ whole genome shotgun (WGS) entry which is preliminary data.</text>
</comment>
<dbReference type="InterPro" id="IPR014710">
    <property type="entry name" value="RmlC-like_jellyroll"/>
</dbReference>
<dbReference type="RefSeq" id="WP_230298943.1">
    <property type="nucleotide sequence ID" value="NZ_JACHMQ010000001.1"/>
</dbReference>
<dbReference type="PANTHER" id="PTHR36114:SF1">
    <property type="entry name" value="16.7 KDA PROTEIN IN WHIE LOCUS"/>
    <property type="match status" value="1"/>
</dbReference>
<dbReference type="PANTHER" id="PTHR36114">
    <property type="entry name" value="16.7 KDA PROTEIN IN WHIE LOCUS"/>
    <property type="match status" value="1"/>
</dbReference>
<evidence type="ECO:0000313" key="3">
    <source>
        <dbReference type="EMBL" id="MBB6394161.1"/>
    </source>
</evidence>
<dbReference type="InterPro" id="IPR052044">
    <property type="entry name" value="PKS_Associated_Protein"/>
</dbReference>
<reference evidence="3 4" key="1">
    <citation type="submission" date="2020-08" db="EMBL/GenBank/DDBJ databases">
        <title>Sequencing the genomes of 1000 actinobacteria strains.</title>
        <authorList>
            <person name="Klenk H.-P."/>
        </authorList>
    </citation>
    <scope>NUCLEOTIDE SEQUENCE [LARGE SCALE GENOMIC DNA]</scope>
    <source>
        <strain evidence="3 4">DSM 43675</strain>
    </source>
</reference>
<gene>
    <name evidence="3" type="ORF">BKA00_001075</name>
</gene>
<dbReference type="EMBL" id="JACHMQ010000001">
    <property type="protein sequence ID" value="MBB6394161.1"/>
    <property type="molecule type" value="Genomic_DNA"/>
</dbReference>
<proteinExistence type="predicted"/>
<dbReference type="InterPro" id="IPR013096">
    <property type="entry name" value="Cupin_2"/>
</dbReference>
<dbReference type="AlphaFoldDB" id="A0A7X0FUW6"/>
<organism evidence="3 4">
    <name type="scientific">Actinomadura coerulea</name>
    <dbReference type="NCBI Taxonomy" id="46159"/>
    <lineage>
        <taxon>Bacteria</taxon>
        <taxon>Bacillati</taxon>
        <taxon>Actinomycetota</taxon>
        <taxon>Actinomycetes</taxon>
        <taxon>Streptosporangiales</taxon>
        <taxon>Thermomonosporaceae</taxon>
        <taxon>Actinomadura</taxon>
    </lineage>
</organism>
<evidence type="ECO:0000256" key="1">
    <source>
        <dbReference type="SAM" id="MobiDB-lite"/>
    </source>
</evidence>
<feature type="region of interest" description="Disordered" evidence="1">
    <location>
        <begin position="113"/>
        <end position="151"/>
    </location>
</feature>
<dbReference type="Proteomes" id="UP000546324">
    <property type="component" value="Unassembled WGS sequence"/>
</dbReference>
<feature type="domain" description="Cupin type-2" evidence="2">
    <location>
        <begin position="42"/>
        <end position="108"/>
    </location>
</feature>
<dbReference type="InterPro" id="IPR011051">
    <property type="entry name" value="RmlC_Cupin_sf"/>
</dbReference>
<dbReference type="GO" id="GO:0004497">
    <property type="term" value="F:monooxygenase activity"/>
    <property type="evidence" value="ECO:0007669"/>
    <property type="project" value="UniProtKB-KW"/>
</dbReference>
<dbReference type="SUPFAM" id="SSF51182">
    <property type="entry name" value="RmlC-like cupins"/>
    <property type="match status" value="1"/>
</dbReference>
<accession>A0A7X0FUW6</accession>
<sequence>MTALEAVKVRAREVEPNHRLGGSIRMLLSPGTARSTAGLMALLELQPGECVSEHYHPYTDEHVYVSDGRLVLAVNGAEQTVDARESVLIRRGARHRYENRSDRPVTAVLFLGPLAPSPDMGHVETAEPPGGGPPPSVDVRPSAAADAREPA</sequence>
<dbReference type="CDD" id="cd06991">
    <property type="entry name" value="cupin_TcmJ-like"/>
    <property type="match status" value="1"/>
</dbReference>
<evidence type="ECO:0000259" key="2">
    <source>
        <dbReference type="Pfam" id="PF07883"/>
    </source>
</evidence>
<protein>
    <submittedName>
        <fullName evidence="3">Putative monooxygenase</fullName>
    </submittedName>
</protein>
<keyword evidence="4" id="KW-1185">Reference proteome</keyword>
<keyword evidence="3" id="KW-0503">Monooxygenase</keyword>
<keyword evidence="3" id="KW-0560">Oxidoreductase</keyword>
<dbReference type="Pfam" id="PF07883">
    <property type="entry name" value="Cupin_2"/>
    <property type="match status" value="1"/>
</dbReference>